<accession>A0A835N7X3</accession>
<protein>
    <recommendedName>
        <fullName evidence="3">Retrotransposon Copia-like N-terminal domain-containing protein</fullName>
    </recommendedName>
</protein>
<dbReference type="Proteomes" id="UP000657918">
    <property type="component" value="Unassembled WGS sequence"/>
</dbReference>
<reference evidence="1 2" key="1">
    <citation type="submission" date="2020-10" db="EMBL/GenBank/DDBJ databases">
        <title>Plant Genome Project.</title>
        <authorList>
            <person name="Zhang R.-G."/>
        </authorList>
    </citation>
    <scope>NUCLEOTIDE SEQUENCE [LARGE SCALE GENOMIC DNA]</scope>
    <source>
        <strain evidence="1">FAFU-HL-1</strain>
        <tissue evidence="1">Leaf</tissue>
    </source>
</reference>
<evidence type="ECO:0000313" key="1">
    <source>
        <dbReference type="EMBL" id="KAF9687941.1"/>
    </source>
</evidence>
<comment type="caution">
    <text evidence="1">The sequence shown here is derived from an EMBL/GenBank/DDBJ whole genome shotgun (WGS) entry which is preliminary data.</text>
</comment>
<name>A0A835N7X3_9ROSI</name>
<evidence type="ECO:0008006" key="3">
    <source>
        <dbReference type="Google" id="ProtNLM"/>
    </source>
</evidence>
<evidence type="ECO:0000313" key="2">
    <source>
        <dbReference type="Proteomes" id="UP000657918"/>
    </source>
</evidence>
<sequence length="73" mass="8098">METSADITITEMATKPGINSNYKLTLDPIIMSSATTYIPPNNLLQFVSVRLEGPSYLNWSSQVEDALNIHDLL</sequence>
<proteinExistence type="predicted"/>
<keyword evidence="2" id="KW-1185">Reference proteome</keyword>
<gene>
    <name evidence="1" type="ORF">SADUNF_Sadunf02G0145500</name>
</gene>
<organism evidence="1 2">
    <name type="scientific">Salix dunnii</name>
    <dbReference type="NCBI Taxonomy" id="1413687"/>
    <lineage>
        <taxon>Eukaryota</taxon>
        <taxon>Viridiplantae</taxon>
        <taxon>Streptophyta</taxon>
        <taxon>Embryophyta</taxon>
        <taxon>Tracheophyta</taxon>
        <taxon>Spermatophyta</taxon>
        <taxon>Magnoliopsida</taxon>
        <taxon>eudicotyledons</taxon>
        <taxon>Gunneridae</taxon>
        <taxon>Pentapetalae</taxon>
        <taxon>rosids</taxon>
        <taxon>fabids</taxon>
        <taxon>Malpighiales</taxon>
        <taxon>Salicaceae</taxon>
        <taxon>Saliceae</taxon>
        <taxon>Salix</taxon>
    </lineage>
</organism>
<dbReference type="EMBL" id="JADGMS010000002">
    <property type="protein sequence ID" value="KAF9687941.1"/>
    <property type="molecule type" value="Genomic_DNA"/>
</dbReference>
<dbReference type="AlphaFoldDB" id="A0A835N7X3"/>